<dbReference type="Proteomes" id="UP000236736">
    <property type="component" value="Unassembled WGS sequence"/>
</dbReference>
<sequence>MSQSEITLKDKLGSEGLFKVSRFKEVIKRTKPHKHNGHFELICIVEGEEFHPVEMET</sequence>
<reference evidence="2" key="1">
    <citation type="submission" date="2016-10" db="EMBL/GenBank/DDBJ databases">
        <authorList>
            <person name="Varghese N."/>
            <person name="Submissions S."/>
        </authorList>
    </citation>
    <scope>NUCLEOTIDE SEQUENCE [LARGE SCALE GENOMIC DNA]</scope>
    <source>
        <strain evidence="2">DSM 17298</strain>
    </source>
</reference>
<dbReference type="STRING" id="1120964.GCA_001313265_07927"/>
<proteinExistence type="predicted"/>
<dbReference type="RefSeq" id="WP_160111180.1">
    <property type="nucleotide sequence ID" value="NZ_BBFN01000105.1"/>
</dbReference>
<dbReference type="AlphaFoldDB" id="A0A1H5RQI2"/>
<organism evidence="1 2">
    <name type="scientific">Algoriphagus boritolerans DSM 17298 = JCM 18970</name>
    <dbReference type="NCBI Taxonomy" id="1120964"/>
    <lineage>
        <taxon>Bacteria</taxon>
        <taxon>Pseudomonadati</taxon>
        <taxon>Bacteroidota</taxon>
        <taxon>Cytophagia</taxon>
        <taxon>Cytophagales</taxon>
        <taxon>Cyclobacteriaceae</taxon>
        <taxon>Algoriphagus</taxon>
    </lineage>
</organism>
<protein>
    <submittedName>
        <fullName evidence="1">Uncharacterized protein</fullName>
    </submittedName>
</protein>
<keyword evidence="2" id="KW-1185">Reference proteome</keyword>
<evidence type="ECO:0000313" key="1">
    <source>
        <dbReference type="EMBL" id="SEF40606.1"/>
    </source>
</evidence>
<dbReference type="EMBL" id="FNVR01000001">
    <property type="protein sequence ID" value="SEF40606.1"/>
    <property type="molecule type" value="Genomic_DNA"/>
</dbReference>
<dbReference type="OrthoDB" id="9793451at2"/>
<gene>
    <name evidence="1" type="ORF">SAMN03080598_00054</name>
</gene>
<name>A0A1H5RQI2_9BACT</name>
<evidence type="ECO:0000313" key="2">
    <source>
        <dbReference type="Proteomes" id="UP000236736"/>
    </source>
</evidence>
<accession>A0A1H5RQI2</accession>